<keyword evidence="3" id="KW-0472">Membrane</keyword>
<evidence type="ECO:0000256" key="2">
    <source>
        <dbReference type="ARBA" id="ARBA00022729"/>
    </source>
</evidence>
<evidence type="ECO:0000259" key="7">
    <source>
        <dbReference type="PROSITE" id="PS50835"/>
    </source>
</evidence>
<evidence type="ECO:0000256" key="1">
    <source>
        <dbReference type="ARBA" id="ARBA00004370"/>
    </source>
</evidence>
<dbReference type="FunFam" id="2.60.40.10:FF:000142">
    <property type="entry name" value="V-set domain-containing T-cell activation inhibitor 1"/>
    <property type="match status" value="1"/>
</dbReference>
<dbReference type="InterPro" id="IPR007110">
    <property type="entry name" value="Ig-like_dom"/>
</dbReference>
<proteinExistence type="predicted"/>
<protein>
    <submittedName>
        <fullName evidence="8">Butyrophilin-like protein 2</fullName>
    </submittedName>
</protein>
<feature type="non-terminal residue" evidence="8">
    <location>
        <position position="1"/>
    </location>
</feature>
<comment type="caution">
    <text evidence="8">The sequence shown here is derived from an EMBL/GenBank/DDBJ whole genome shotgun (WGS) entry which is preliminary data.</text>
</comment>
<feature type="domain" description="Ig-like" evidence="7">
    <location>
        <begin position="17"/>
        <end position="112"/>
    </location>
</feature>
<dbReference type="GO" id="GO:1903037">
    <property type="term" value="P:regulation of leukocyte cell-cell adhesion"/>
    <property type="evidence" value="ECO:0007669"/>
    <property type="project" value="UniProtKB-ARBA"/>
</dbReference>
<dbReference type="GO" id="GO:0050863">
    <property type="term" value="P:regulation of T cell activation"/>
    <property type="evidence" value="ECO:0007669"/>
    <property type="project" value="UniProtKB-ARBA"/>
</dbReference>
<gene>
    <name evidence="8" type="ORF">DAT39_015964</name>
</gene>
<keyword evidence="2" id="KW-0732">Signal</keyword>
<keyword evidence="9" id="KW-1185">Reference proteome</keyword>
<organism evidence="8 9">
    <name type="scientific">Clarias magur</name>
    <name type="common">Asian catfish</name>
    <name type="synonym">Macropteronotus magur</name>
    <dbReference type="NCBI Taxonomy" id="1594786"/>
    <lineage>
        <taxon>Eukaryota</taxon>
        <taxon>Metazoa</taxon>
        <taxon>Chordata</taxon>
        <taxon>Craniata</taxon>
        <taxon>Vertebrata</taxon>
        <taxon>Euteleostomi</taxon>
        <taxon>Actinopterygii</taxon>
        <taxon>Neopterygii</taxon>
        <taxon>Teleostei</taxon>
        <taxon>Ostariophysi</taxon>
        <taxon>Siluriformes</taxon>
        <taxon>Clariidae</taxon>
        <taxon>Clarias</taxon>
    </lineage>
</organism>
<keyword evidence="6" id="KW-0393">Immunoglobulin domain</keyword>
<name>A0A8J4TP92_CLAMG</name>
<dbReference type="GO" id="GO:0005102">
    <property type="term" value="F:signaling receptor binding"/>
    <property type="evidence" value="ECO:0007669"/>
    <property type="project" value="TreeGrafter"/>
</dbReference>
<evidence type="ECO:0000313" key="9">
    <source>
        <dbReference type="Proteomes" id="UP000727407"/>
    </source>
</evidence>
<dbReference type="InterPro" id="IPR013783">
    <property type="entry name" value="Ig-like_fold"/>
</dbReference>
<comment type="subcellular location">
    <subcellularLocation>
        <location evidence="1">Membrane</location>
    </subcellularLocation>
</comment>
<keyword evidence="4" id="KW-1015">Disulfide bond</keyword>
<evidence type="ECO:0000256" key="6">
    <source>
        <dbReference type="ARBA" id="ARBA00023319"/>
    </source>
</evidence>
<sequence length="201" mass="22570">MAETSSVQPYAIYACAGDDVTLACDLVPTTNAVAMEIRWFKGTGCICVYQHGQVNEGQGYEGRVSLFTHELEEGNVCLMLRNVQESDSGEYKCEVTRGEHKIGNSAVYLHISGFKLVHRSKNVEKPPDYGAYWVNTADDHVATLPCDHSQKKWNDHESGDEGHHNCEGTWRDGKVEKSVYFHRPSKGNPESRWSCQIDFPN</sequence>
<dbReference type="SMART" id="SM00409">
    <property type="entry name" value="IG"/>
    <property type="match status" value="1"/>
</dbReference>
<dbReference type="Gene3D" id="2.60.40.10">
    <property type="entry name" value="Immunoglobulins"/>
    <property type="match status" value="1"/>
</dbReference>
<dbReference type="PROSITE" id="PS50835">
    <property type="entry name" value="IG_LIKE"/>
    <property type="match status" value="1"/>
</dbReference>
<evidence type="ECO:0000313" key="8">
    <source>
        <dbReference type="EMBL" id="KAF5894328.1"/>
    </source>
</evidence>
<dbReference type="Pfam" id="PF07686">
    <property type="entry name" value="V-set"/>
    <property type="match status" value="1"/>
</dbReference>
<accession>A0A8J4TP92</accession>
<evidence type="ECO:0000256" key="4">
    <source>
        <dbReference type="ARBA" id="ARBA00023157"/>
    </source>
</evidence>
<reference evidence="8" key="1">
    <citation type="submission" date="2020-07" db="EMBL/GenBank/DDBJ databases">
        <title>Clarias magur genome sequencing, assembly and annotation.</title>
        <authorList>
            <person name="Kushwaha B."/>
            <person name="Kumar R."/>
            <person name="Das P."/>
            <person name="Joshi C.G."/>
            <person name="Kumar D."/>
            <person name="Nagpure N.S."/>
            <person name="Pandey M."/>
            <person name="Agarwal S."/>
            <person name="Srivastava S."/>
            <person name="Singh M."/>
            <person name="Sahoo L."/>
            <person name="Jayasankar P."/>
            <person name="Meher P.K."/>
            <person name="Koringa P.G."/>
            <person name="Iquebal M.A."/>
            <person name="Das S.P."/>
            <person name="Bit A."/>
            <person name="Patnaik S."/>
            <person name="Patel N."/>
            <person name="Shah T.M."/>
            <person name="Hinsu A."/>
            <person name="Jena J.K."/>
        </authorList>
    </citation>
    <scope>NUCLEOTIDE SEQUENCE</scope>
    <source>
        <strain evidence="8">CIFAMagur01</strain>
        <tissue evidence="8">Testis</tissue>
    </source>
</reference>
<dbReference type="InterPro" id="IPR003599">
    <property type="entry name" value="Ig_sub"/>
</dbReference>
<dbReference type="GO" id="GO:0050852">
    <property type="term" value="P:T cell receptor signaling pathway"/>
    <property type="evidence" value="ECO:0007669"/>
    <property type="project" value="TreeGrafter"/>
</dbReference>
<dbReference type="OrthoDB" id="9983389at2759"/>
<dbReference type="InterPro" id="IPR013106">
    <property type="entry name" value="Ig_V-set"/>
</dbReference>
<dbReference type="PANTHER" id="PTHR24100:SF130">
    <property type="entry name" value="BUTYROPHILIN-LIKE PROTEIN 9"/>
    <property type="match status" value="1"/>
</dbReference>
<dbReference type="GO" id="GO:0009897">
    <property type="term" value="C:external side of plasma membrane"/>
    <property type="evidence" value="ECO:0007669"/>
    <property type="project" value="TreeGrafter"/>
</dbReference>
<dbReference type="EMBL" id="QNUK01000379">
    <property type="protein sequence ID" value="KAF5894328.1"/>
    <property type="molecule type" value="Genomic_DNA"/>
</dbReference>
<dbReference type="Proteomes" id="UP000727407">
    <property type="component" value="Unassembled WGS sequence"/>
</dbReference>
<dbReference type="AlphaFoldDB" id="A0A8J4TP92"/>
<keyword evidence="5" id="KW-0325">Glycoprotein</keyword>
<evidence type="ECO:0000256" key="5">
    <source>
        <dbReference type="ARBA" id="ARBA00023180"/>
    </source>
</evidence>
<dbReference type="PANTHER" id="PTHR24100">
    <property type="entry name" value="BUTYROPHILIN"/>
    <property type="match status" value="1"/>
</dbReference>
<dbReference type="InterPro" id="IPR036179">
    <property type="entry name" value="Ig-like_dom_sf"/>
</dbReference>
<dbReference type="GO" id="GO:0001817">
    <property type="term" value="P:regulation of cytokine production"/>
    <property type="evidence" value="ECO:0007669"/>
    <property type="project" value="TreeGrafter"/>
</dbReference>
<dbReference type="InterPro" id="IPR050504">
    <property type="entry name" value="IgSF_BTN/MOG"/>
</dbReference>
<dbReference type="SUPFAM" id="SSF48726">
    <property type="entry name" value="Immunoglobulin"/>
    <property type="match status" value="1"/>
</dbReference>
<evidence type="ECO:0000256" key="3">
    <source>
        <dbReference type="ARBA" id="ARBA00023136"/>
    </source>
</evidence>